<evidence type="ECO:0000313" key="2">
    <source>
        <dbReference type="EMBL" id="EGG01544.1"/>
    </source>
</evidence>
<dbReference type="EMBL" id="GL883137">
    <property type="protein sequence ID" value="EGG01544.1"/>
    <property type="molecule type" value="Genomic_DNA"/>
</dbReference>
<reference evidence="3" key="1">
    <citation type="journal article" date="2011" name="Proc. Natl. Acad. Sci. U.S.A.">
        <title>Obligate biotrophy features unraveled by the genomic analysis of rust fungi.</title>
        <authorList>
            <person name="Duplessis S."/>
            <person name="Cuomo C.A."/>
            <person name="Lin Y.-C."/>
            <person name="Aerts A."/>
            <person name="Tisserant E."/>
            <person name="Veneault-Fourrey C."/>
            <person name="Joly D.L."/>
            <person name="Hacquard S."/>
            <person name="Amselem J."/>
            <person name="Cantarel B.L."/>
            <person name="Chiu R."/>
            <person name="Coutinho P.M."/>
            <person name="Feau N."/>
            <person name="Field M."/>
            <person name="Frey P."/>
            <person name="Gelhaye E."/>
            <person name="Goldberg J."/>
            <person name="Grabherr M.G."/>
            <person name="Kodira C.D."/>
            <person name="Kohler A."/>
            <person name="Kuees U."/>
            <person name="Lindquist E.A."/>
            <person name="Lucas S.M."/>
            <person name="Mago R."/>
            <person name="Mauceli E."/>
            <person name="Morin E."/>
            <person name="Murat C."/>
            <person name="Pangilinan J.L."/>
            <person name="Park R."/>
            <person name="Pearson M."/>
            <person name="Quesneville H."/>
            <person name="Rouhier N."/>
            <person name="Sakthikumar S."/>
            <person name="Salamov A.A."/>
            <person name="Schmutz J."/>
            <person name="Selles B."/>
            <person name="Shapiro H."/>
            <person name="Tanguay P."/>
            <person name="Tuskan G.A."/>
            <person name="Henrissat B."/>
            <person name="Van de Peer Y."/>
            <person name="Rouze P."/>
            <person name="Ellis J.G."/>
            <person name="Dodds P.N."/>
            <person name="Schein J.E."/>
            <person name="Zhong S."/>
            <person name="Hamelin R.C."/>
            <person name="Grigoriev I.V."/>
            <person name="Szabo L.J."/>
            <person name="Martin F."/>
        </authorList>
    </citation>
    <scope>NUCLEOTIDE SEQUENCE [LARGE SCALE GENOMIC DNA]</scope>
    <source>
        <strain evidence="3">98AG31 / pathotype 3-4-7</strain>
    </source>
</reference>
<dbReference type="GeneID" id="18930746"/>
<sequence>MDKMSNDFNLLSEIVKKALGSEGADGGRAEMDATSKKINTCGGAVSCRDYTGVSLESNGMAMIKKAVQAHIQSLANGNLSLNSVSSQIITYSCQSFFKSRYQKQSWDAERLKSQINTIGRTSRLRYLKKLRDQVVIENKNKALWKLLDIIDVACSDVKTNDEDCSANTPNSIKAPLCHILKLNWRSPRLDVPKTPCSSPSRGGGRPSRPHMQSESGRKSQIQPPEGLPIDFFVKTGTKTFVPNKNFH</sequence>
<name>F4S1D6_MELLP</name>
<evidence type="ECO:0000256" key="1">
    <source>
        <dbReference type="SAM" id="MobiDB-lite"/>
    </source>
</evidence>
<dbReference type="AlphaFoldDB" id="F4S1D6"/>
<dbReference type="OrthoDB" id="2507381at2759"/>
<organism evidence="3">
    <name type="scientific">Melampsora larici-populina (strain 98AG31 / pathotype 3-4-7)</name>
    <name type="common">Poplar leaf rust fungus</name>
    <dbReference type="NCBI Taxonomy" id="747676"/>
    <lineage>
        <taxon>Eukaryota</taxon>
        <taxon>Fungi</taxon>
        <taxon>Dikarya</taxon>
        <taxon>Basidiomycota</taxon>
        <taxon>Pucciniomycotina</taxon>
        <taxon>Pucciniomycetes</taxon>
        <taxon>Pucciniales</taxon>
        <taxon>Melampsoraceae</taxon>
        <taxon>Melampsora</taxon>
    </lineage>
</organism>
<evidence type="ECO:0000313" key="3">
    <source>
        <dbReference type="Proteomes" id="UP000001072"/>
    </source>
</evidence>
<feature type="compositionally biased region" description="Polar residues" evidence="1">
    <location>
        <begin position="210"/>
        <end position="222"/>
    </location>
</feature>
<dbReference type="RefSeq" id="XP_007415135.1">
    <property type="nucleotide sequence ID" value="XM_007415073.1"/>
</dbReference>
<dbReference type="InParanoid" id="F4S1D6"/>
<protein>
    <submittedName>
        <fullName evidence="2">Uncharacterized protein</fullName>
    </submittedName>
</protein>
<keyword evidence="3" id="KW-1185">Reference proteome</keyword>
<proteinExistence type="predicted"/>
<dbReference type="VEuPathDB" id="FungiDB:MELLADRAFT_66989"/>
<dbReference type="Proteomes" id="UP000001072">
    <property type="component" value="Unassembled WGS sequence"/>
</dbReference>
<dbReference type="KEGG" id="mlr:MELLADRAFT_66989"/>
<dbReference type="HOGENOM" id="CLU_1124775_0_0_1"/>
<gene>
    <name evidence="2" type="ORF">MELLADRAFT_66989</name>
</gene>
<feature type="region of interest" description="Disordered" evidence="1">
    <location>
        <begin position="190"/>
        <end position="228"/>
    </location>
</feature>
<accession>F4S1D6</accession>